<feature type="region of interest" description="Disordered" evidence="1">
    <location>
        <begin position="139"/>
        <end position="170"/>
    </location>
</feature>
<name>A0A8H3A4P9_9AGAM</name>
<evidence type="ECO:0000256" key="1">
    <source>
        <dbReference type="SAM" id="MobiDB-lite"/>
    </source>
</evidence>
<dbReference type="EMBL" id="CAJMWV010000050">
    <property type="protein sequence ID" value="CAE6378184.1"/>
    <property type="molecule type" value="Genomic_DNA"/>
</dbReference>
<accession>A0A8H3A4P9</accession>
<gene>
    <name evidence="2" type="ORF">RDB_LOCUS1043</name>
</gene>
<dbReference type="Proteomes" id="UP000663831">
    <property type="component" value="Unassembled WGS sequence"/>
</dbReference>
<evidence type="ECO:0000313" key="3">
    <source>
        <dbReference type="Proteomes" id="UP000663831"/>
    </source>
</evidence>
<dbReference type="AlphaFoldDB" id="A0A8H3A4P9"/>
<feature type="compositionally biased region" description="Basic and acidic residues" evidence="1">
    <location>
        <begin position="99"/>
        <end position="110"/>
    </location>
</feature>
<feature type="compositionally biased region" description="Low complexity" evidence="1">
    <location>
        <begin position="81"/>
        <end position="97"/>
    </location>
</feature>
<organism evidence="2 3">
    <name type="scientific">Rhizoctonia solani</name>
    <dbReference type="NCBI Taxonomy" id="456999"/>
    <lineage>
        <taxon>Eukaryota</taxon>
        <taxon>Fungi</taxon>
        <taxon>Dikarya</taxon>
        <taxon>Basidiomycota</taxon>
        <taxon>Agaricomycotina</taxon>
        <taxon>Agaricomycetes</taxon>
        <taxon>Cantharellales</taxon>
        <taxon>Ceratobasidiaceae</taxon>
        <taxon>Rhizoctonia</taxon>
    </lineage>
</organism>
<proteinExistence type="predicted"/>
<reference evidence="2" key="1">
    <citation type="submission" date="2021-01" db="EMBL/GenBank/DDBJ databases">
        <authorList>
            <person name="Kaushik A."/>
        </authorList>
    </citation>
    <scope>NUCLEOTIDE SEQUENCE</scope>
    <source>
        <strain evidence="2">AG3-1AP</strain>
    </source>
</reference>
<protein>
    <submittedName>
        <fullName evidence="2">Uncharacterized protein</fullName>
    </submittedName>
</protein>
<feature type="region of interest" description="Disordered" evidence="1">
    <location>
        <begin position="81"/>
        <end position="118"/>
    </location>
</feature>
<evidence type="ECO:0000313" key="2">
    <source>
        <dbReference type="EMBL" id="CAE6378184.1"/>
    </source>
</evidence>
<sequence length="222" mass="24431">MSSLVHTVFGCCLGRRSHTSQLDEVSPLLRGPIEVIDSPPSIDVDATDLKVQLFAAHRDAASRMVNVEADHPFVIVPVHDSSYSQSESRSQSRSSSRNFDYDPRPMSPDRPEDDDGTDADVFHVAISGVRFLRPDVMRGRSGSVSRGRPRLDLRNGSARGSRENMVPMPGEGLSSYDTQITTPTQPIQNPLDGALTPKGKSVVREFPPVHQVMGGNERDYYN</sequence>
<comment type="caution">
    <text evidence="2">The sequence shown here is derived from an EMBL/GenBank/DDBJ whole genome shotgun (WGS) entry which is preliminary data.</text>
</comment>